<protein>
    <submittedName>
        <fullName evidence="12">Kinase-like domain-containing protein</fullName>
    </submittedName>
</protein>
<organism evidence="12 13">
    <name type="scientific">Piptocephalis cylindrospora</name>
    <dbReference type="NCBI Taxonomy" id="1907219"/>
    <lineage>
        <taxon>Eukaryota</taxon>
        <taxon>Fungi</taxon>
        <taxon>Fungi incertae sedis</taxon>
        <taxon>Zoopagomycota</taxon>
        <taxon>Zoopagomycotina</taxon>
        <taxon>Zoopagomycetes</taxon>
        <taxon>Zoopagales</taxon>
        <taxon>Piptocephalidaceae</taxon>
        <taxon>Piptocephalis</taxon>
    </lineage>
</organism>
<feature type="binding site" evidence="7 9">
    <location>
        <position position="33"/>
    </location>
    <ligand>
        <name>ATP</name>
        <dbReference type="ChEBI" id="CHEBI:30616"/>
    </ligand>
</feature>
<evidence type="ECO:0000256" key="7">
    <source>
        <dbReference type="PIRSR" id="PIRSR630616-2"/>
    </source>
</evidence>
<evidence type="ECO:0000256" key="2">
    <source>
        <dbReference type="ARBA" id="ARBA00022679"/>
    </source>
</evidence>
<dbReference type="PROSITE" id="PS00108">
    <property type="entry name" value="PROTEIN_KINASE_ST"/>
    <property type="match status" value="1"/>
</dbReference>
<dbReference type="OrthoDB" id="541276at2759"/>
<dbReference type="InterPro" id="IPR011009">
    <property type="entry name" value="Kinase-like_dom_sf"/>
</dbReference>
<dbReference type="SMART" id="SM00220">
    <property type="entry name" value="S_TKc"/>
    <property type="match status" value="1"/>
</dbReference>
<dbReference type="InterPro" id="IPR008271">
    <property type="entry name" value="Ser/Thr_kinase_AS"/>
</dbReference>
<dbReference type="Pfam" id="PF00069">
    <property type="entry name" value="Pkinase"/>
    <property type="match status" value="1"/>
</dbReference>
<dbReference type="PROSITE" id="PS50011">
    <property type="entry name" value="PROTEIN_KINASE_DOM"/>
    <property type="match status" value="1"/>
</dbReference>
<feature type="non-terminal residue" evidence="12">
    <location>
        <position position="1"/>
    </location>
</feature>
<comment type="similarity">
    <text evidence="10">Belongs to the protein kinase superfamily.</text>
</comment>
<keyword evidence="5 7" id="KW-0067">ATP-binding</keyword>
<feature type="active site" description="Proton acceptor" evidence="6">
    <location>
        <position position="143"/>
    </location>
</feature>
<dbReference type="Proteomes" id="UP000267251">
    <property type="component" value="Unassembled WGS sequence"/>
</dbReference>
<feature type="binding site" evidence="7">
    <location>
        <position position="172"/>
    </location>
    <ligand>
        <name>ATP</name>
        <dbReference type="ChEBI" id="CHEBI:30616"/>
    </ligand>
</feature>
<evidence type="ECO:0000256" key="8">
    <source>
        <dbReference type="PIRSR" id="PIRSR630616-3"/>
    </source>
</evidence>
<keyword evidence="1 10" id="KW-0723">Serine/threonine-protein kinase</keyword>
<evidence type="ECO:0000256" key="6">
    <source>
        <dbReference type="PIRSR" id="PIRSR630616-1"/>
    </source>
</evidence>
<dbReference type="GO" id="GO:0004674">
    <property type="term" value="F:protein serine/threonine kinase activity"/>
    <property type="evidence" value="ECO:0007669"/>
    <property type="project" value="UniProtKB-KW"/>
</dbReference>
<dbReference type="PANTHER" id="PTHR24350">
    <property type="entry name" value="SERINE/THREONINE-PROTEIN KINASE IAL-RELATED"/>
    <property type="match status" value="1"/>
</dbReference>
<evidence type="ECO:0000313" key="12">
    <source>
        <dbReference type="EMBL" id="RKP13033.1"/>
    </source>
</evidence>
<name>A0A4P9Y2M5_9FUNG</name>
<gene>
    <name evidence="12" type="ORF">BJ684DRAFT_1037</name>
</gene>
<feature type="domain" description="Protein kinase" evidence="11">
    <location>
        <begin position="4"/>
        <end position="270"/>
    </location>
</feature>
<dbReference type="InterPro" id="IPR000719">
    <property type="entry name" value="Prot_kinase_dom"/>
</dbReference>
<feature type="non-terminal residue" evidence="12">
    <location>
        <position position="270"/>
    </location>
</feature>
<evidence type="ECO:0000256" key="9">
    <source>
        <dbReference type="PROSITE-ProRule" id="PRU10141"/>
    </source>
</evidence>
<dbReference type="EMBL" id="KZ988128">
    <property type="protein sequence ID" value="RKP13033.1"/>
    <property type="molecule type" value="Genomic_DNA"/>
</dbReference>
<keyword evidence="3 7" id="KW-0547">Nucleotide-binding</keyword>
<reference evidence="13" key="1">
    <citation type="journal article" date="2018" name="Nat. Microbiol.">
        <title>Leveraging single-cell genomics to expand the fungal tree of life.</title>
        <authorList>
            <person name="Ahrendt S.R."/>
            <person name="Quandt C.A."/>
            <person name="Ciobanu D."/>
            <person name="Clum A."/>
            <person name="Salamov A."/>
            <person name="Andreopoulos B."/>
            <person name="Cheng J.F."/>
            <person name="Woyke T."/>
            <person name="Pelin A."/>
            <person name="Henrissat B."/>
            <person name="Reynolds N.K."/>
            <person name="Benny G.L."/>
            <person name="Smith M.E."/>
            <person name="James T.Y."/>
            <person name="Grigoriev I.V."/>
        </authorList>
    </citation>
    <scope>NUCLEOTIDE SEQUENCE [LARGE SCALE GENOMIC DNA]</scope>
</reference>
<evidence type="ECO:0000256" key="5">
    <source>
        <dbReference type="ARBA" id="ARBA00022840"/>
    </source>
</evidence>
<sequence length="270" mass="30907">GMHLTILEELGRGAYAVVYRIREIRSGKIWALKCLSKRGLTWEQLTLQRDEARLHKALGKDPHLVHLDRYFETKDFLFLVLEYCPGMDLYDWIVGRRDIVSPSLSDLTEEEASFQRLERIKEVFAQVLEAVTYIHARGIFHRDIKPENLIVVEGPSSTTTTSSPPLQVKLTDFGLATSERSSKEFGCGSGPYMSPECRFSASNTPSSTYSTRVADMWSCGILLLTLLFRRTPWQEADPDTNESYKQYLRDPQAYLRHFGCTPELANFLSR</sequence>
<keyword evidence="2" id="KW-0808">Transferase</keyword>
<dbReference type="InterPro" id="IPR030616">
    <property type="entry name" value="Aur-like"/>
</dbReference>
<evidence type="ECO:0000256" key="4">
    <source>
        <dbReference type="ARBA" id="ARBA00022777"/>
    </source>
</evidence>
<evidence type="ECO:0000259" key="11">
    <source>
        <dbReference type="PROSITE" id="PS50011"/>
    </source>
</evidence>
<accession>A0A4P9Y2M5</accession>
<dbReference type="PROSITE" id="PS00107">
    <property type="entry name" value="PROTEIN_KINASE_ATP"/>
    <property type="match status" value="1"/>
</dbReference>
<dbReference type="GO" id="GO:0005524">
    <property type="term" value="F:ATP binding"/>
    <property type="evidence" value="ECO:0007669"/>
    <property type="project" value="UniProtKB-UniRule"/>
</dbReference>
<dbReference type="InterPro" id="IPR017441">
    <property type="entry name" value="Protein_kinase_ATP_BS"/>
</dbReference>
<keyword evidence="4 12" id="KW-0418">Kinase</keyword>
<evidence type="ECO:0000256" key="1">
    <source>
        <dbReference type="ARBA" id="ARBA00022527"/>
    </source>
</evidence>
<evidence type="ECO:0000256" key="3">
    <source>
        <dbReference type="ARBA" id="ARBA00022741"/>
    </source>
</evidence>
<feature type="cross-link" description="Glycyl lysine isopeptide (Lys-Gly) (interchain with G-Cter in SUMO2)" evidence="8">
    <location>
        <position position="145"/>
    </location>
</feature>
<dbReference type="Gene3D" id="1.10.510.10">
    <property type="entry name" value="Transferase(Phosphotransferase) domain 1"/>
    <property type="match status" value="1"/>
</dbReference>
<evidence type="ECO:0000256" key="10">
    <source>
        <dbReference type="RuleBase" id="RU000304"/>
    </source>
</evidence>
<proteinExistence type="inferred from homology"/>
<keyword evidence="13" id="KW-1185">Reference proteome</keyword>
<dbReference type="SUPFAM" id="SSF56112">
    <property type="entry name" value="Protein kinase-like (PK-like)"/>
    <property type="match status" value="1"/>
</dbReference>
<dbReference type="AlphaFoldDB" id="A0A4P9Y2M5"/>
<evidence type="ECO:0000313" key="13">
    <source>
        <dbReference type="Proteomes" id="UP000267251"/>
    </source>
</evidence>
<feature type="binding site" evidence="7">
    <location>
        <begin position="147"/>
        <end position="148"/>
    </location>
    <ligand>
        <name>ATP</name>
        <dbReference type="ChEBI" id="CHEBI:30616"/>
    </ligand>
</feature>